<organism evidence="4 5">
    <name type="scientific">Steinernema glaseri</name>
    <dbReference type="NCBI Taxonomy" id="37863"/>
    <lineage>
        <taxon>Eukaryota</taxon>
        <taxon>Metazoa</taxon>
        <taxon>Ecdysozoa</taxon>
        <taxon>Nematoda</taxon>
        <taxon>Chromadorea</taxon>
        <taxon>Rhabditida</taxon>
        <taxon>Tylenchina</taxon>
        <taxon>Panagrolaimomorpha</taxon>
        <taxon>Strongyloidoidea</taxon>
        <taxon>Steinernematidae</taxon>
        <taxon>Steinernema</taxon>
    </lineage>
</organism>
<keyword evidence="4" id="KW-1185">Reference proteome</keyword>
<accession>A0A1I7YLI5</accession>
<name>A0A1I7YLI5_9BILA</name>
<dbReference type="InterPro" id="IPR008139">
    <property type="entry name" value="SaposinB_dom"/>
</dbReference>
<sequence>MRHFLLLIFVALVAFVAITSARLPATDSKPKIPTLELPKSPLSCLFPNKHICRLCETIVKNYQNTTQSAEGWLNNKADSYCEKLKIKVSVTICKNNFALMLPVVETFVSKNITPTDACKKVRFC</sequence>
<dbReference type="SUPFAM" id="SSF47862">
    <property type="entry name" value="Saposin"/>
    <property type="match status" value="1"/>
</dbReference>
<dbReference type="WBParaSite" id="L893_g17635.t1">
    <property type="protein sequence ID" value="L893_g17635.t1"/>
    <property type="gene ID" value="L893_g17635"/>
</dbReference>
<proteinExistence type="predicted"/>
<evidence type="ECO:0000313" key="4">
    <source>
        <dbReference type="Proteomes" id="UP000095287"/>
    </source>
</evidence>
<evidence type="ECO:0000256" key="2">
    <source>
        <dbReference type="SAM" id="SignalP"/>
    </source>
</evidence>
<feature type="chain" id="PRO_5009312398" evidence="2">
    <location>
        <begin position="22"/>
        <end position="124"/>
    </location>
</feature>
<dbReference type="Gene3D" id="1.10.225.10">
    <property type="entry name" value="Saposin-like"/>
    <property type="match status" value="1"/>
</dbReference>
<dbReference type="PROSITE" id="PS50015">
    <property type="entry name" value="SAP_B"/>
    <property type="match status" value="1"/>
</dbReference>
<dbReference type="SMART" id="SM00741">
    <property type="entry name" value="SapB"/>
    <property type="match status" value="1"/>
</dbReference>
<evidence type="ECO:0000256" key="1">
    <source>
        <dbReference type="ARBA" id="ARBA00023157"/>
    </source>
</evidence>
<dbReference type="InterPro" id="IPR011001">
    <property type="entry name" value="Saposin-like"/>
</dbReference>
<feature type="domain" description="Saposin B-type" evidence="3">
    <location>
        <begin position="48"/>
        <end position="124"/>
    </location>
</feature>
<protein>
    <submittedName>
        <fullName evidence="5">Saposin B-type domain-containing protein</fullName>
    </submittedName>
</protein>
<dbReference type="AlphaFoldDB" id="A0A1I7YLI5"/>
<evidence type="ECO:0000259" key="3">
    <source>
        <dbReference type="PROSITE" id="PS50015"/>
    </source>
</evidence>
<feature type="signal peptide" evidence="2">
    <location>
        <begin position="1"/>
        <end position="21"/>
    </location>
</feature>
<keyword evidence="1" id="KW-1015">Disulfide bond</keyword>
<dbReference type="Proteomes" id="UP000095287">
    <property type="component" value="Unplaced"/>
</dbReference>
<reference evidence="5" key="1">
    <citation type="submission" date="2016-11" db="UniProtKB">
        <authorList>
            <consortium name="WormBaseParasite"/>
        </authorList>
    </citation>
    <scope>IDENTIFICATION</scope>
</reference>
<evidence type="ECO:0000313" key="5">
    <source>
        <dbReference type="WBParaSite" id="L893_g17635.t1"/>
    </source>
</evidence>
<keyword evidence="2" id="KW-0732">Signal</keyword>